<sequence>MTSQEKGAKFEKNANDFFVWLFEEIGFTVAKDRLQFSGTQDGFDIHIIATFNNFERQIHIECKDYKNDLDVGNIFKKLIDLEKNYDLTENDLFIAISPRANFKNADNSEKTSPVINDKFSFKTYLLDKSNYINELFALNDEFYRDIYNKDVNFPLDRAKEIERFKAIIFSRKPFKKIFLTEKNKTDFIGVINSNTNYLPRFLSTSLNSEDLYLFNRLSNNLQSLDDILQVENKVLLLGNPGLGKSTELKEFALSKWKLGEQITFIPIFRNLKNFTANNKIEDFLPNNFDEITNCYIIFDGLDEIKDSQDFISKLEVFIEACDNNKLKSIKFLLSCRTNIYESIVKNISDFKVFYLNNLSNDEAFKLLKKQLIDSSLIEKLPFQRIHFDFLKNPFLIEILSEYINRNNNLPNNSIQLWGNYINKRLEFDNKNKLLKLKINIPLIVNFSRKISLISELMKTNSIKETEIFELISEQTNEYLKNPLIEKDLNNDSWNFEHRNIQEFFASKYLSELSYENIIDFISISEKKKRKNALERFINWISCSEKNSINKTHPSLFNTITFLINILDDNKSQQVIKWLEKNEPEILFTADSDRINLDVKKIVFQNYFKKVCIENTFWISHNKSFNPETIAKFGDCEDNFNYLVSIVENTNNHFRVIISAIELLSYMTLPTSQNQKVQDFLLLKLRSRNIDSTNSKENDLKIKSYVITYIKKFKFHKESTVYLTDILDFFKDEDNKEINSSLLHLINSLDNDIDKYFEFILAEFLRIFKIINRTEEDEYLHSKLVIQDLILRINDSDNFIKILKYIISNESNFSINFDDSFILQIFEKSRIIASFDVFFIDKKIELLKERKHWFERENELAAFFVSTNSSTKLIDKVLSNEISLKESRHLVARLLSDDNIHLMIDKFIKEDFPTNEVEVFRNIIGNTNSIKLAKSFEKVMNDNGYVFDKEYISDEEIEEINKKREIKKQDNFDILFDVKKIELEIKKIFNEINIEKITWKLICKYQSQWYTKNNHSSEIDSSLTLLINLIRENGILSFNEVVNLIQNEDVLMTEIRRYFNKKIRFNIDSSHEKAIYDWCLKSVEKINYNEIILIKNNRYSLTSNYYISKNIYFFQKKFGYTLPQKFYRSLLKYSDFETLGNEEYQFNYLIEKINCKPVSDAIIIDNINNIESLHFNSRRNHVFYAIENNLIDSFEKIKETLLNDEYLYYQDNILERFFEKTKGSEFLKKCCVDITSILCWEAIKILVKNDLEKEFVIEKSKEYLNLNEKNYRMEALGILFKYNLPESIGMFFNFIKGEIGESIKLEYYLGYNNDAGLELIERFYYLLYGQNDNKDVFKHHDAREFFRHYLNNMSSKNDDIFKRIQSILKKIQKKTKKKNAELFYINMLIENSVDSFVNFKSKPLEFNEAKIKVESF</sequence>
<proteinExistence type="predicted"/>
<dbReference type="OrthoDB" id="8450256at2"/>
<evidence type="ECO:0000259" key="1">
    <source>
        <dbReference type="Pfam" id="PF20720"/>
    </source>
</evidence>
<reference evidence="3" key="1">
    <citation type="submission" date="2016-10" db="EMBL/GenBank/DDBJ databases">
        <authorList>
            <person name="Varghese N."/>
            <person name="Submissions S."/>
        </authorList>
    </citation>
    <scope>NUCLEOTIDE SEQUENCE [LARGE SCALE GENOMIC DNA]</scope>
    <source>
        <strain evidence="3">DSM 17934</strain>
    </source>
</reference>
<evidence type="ECO:0000313" key="3">
    <source>
        <dbReference type="Proteomes" id="UP000199702"/>
    </source>
</evidence>
<gene>
    <name evidence="2" type="ORF">SAMN05660918_1196</name>
</gene>
<accession>A0A1H6S798</accession>
<dbReference type="Proteomes" id="UP000199702">
    <property type="component" value="Unassembled WGS sequence"/>
</dbReference>
<organism evidence="2 3">
    <name type="scientific">Flavobacterium terrigena</name>
    <dbReference type="NCBI Taxonomy" id="402734"/>
    <lineage>
        <taxon>Bacteria</taxon>
        <taxon>Pseudomonadati</taxon>
        <taxon>Bacteroidota</taxon>
        <taxon>Flavobacteriia</taxon>
        <taxon>Flavobacteriales</taxon>
        <taxon>Flavobacteriaceae</taxon>
        <taxon>Flavobacterium</taxon>
    </lineage>
</organism>
<feature type="domain" description="Novel STAND NTPase 3" evidence="1">
    <location>
        <begin position="222"/>
        <end position="358"/>
    </location>
</feature>
<dbReference type="EMBL" id="FNYA01000002">
    <property type="protein sequence ID" value="SEI62626.1"/>
    <property type="molecule type" value="Genomic_DNA"/>
</dbReference>
<keyword evidence="3" id="KW-1185">Reference proteome</keyword>
<name>A0A1H6S798_9FLAO</name>
<evidence type="ECO:0000313" key="2">
    <source>
        <dbReference type="EMBL" id="SEI62626.1"/>
    </source>
</evidence>
<protein>
    <recommendedName>
        <fullName evidence="1">Novel STAND NTPase 3 domain-containing protein</fullName>
    </recommendedName>
</protein>
<dbReference type="InterPro" id="IPR027417">
    <property type="entry name" value="P-loop_NTPase"/>
</dbReference>
<dbReference type="SUPFAM" id="SSF52540">
    <property type="entry name" value="P-loop containing nucleoside triphosphate hydrolases"/>
    <property type="match status" value="1"/>
</dbReference>
<dbReference type="RefSeq" id="WP_091309632.1">
    <property type="nucleotide sequence ID" value="NZ_FNYA01000002.1"/>
</dbReference>
<dbReference type="Pfam" id="PF20720">
    <property type="entry name" value="nSTAND3"/>
    <property type="match status" value="1"/>
</dbReference>
<dbReference type="InterPro" id="IPR049050">
    <property type="entry name" value="nSTAND3"/>
</dbReference>
<dbReference type="STRING" id="402734.SAMN05660918_1196"/>